<gene>
    <name evidence="3" type="ORF">ACFFGN_06120</name>
</gene>
<proteinExistence type="predicted"/>
<evidence type="ECO:0000256" key="1">
    <source>
        <dbReference type="ARBA" id="ARBA00022801"/>
    </source>
</evidence>
<protein>
    <submittedName>
        <fullName evidence="3">Alpha/beta fold hydrolase</fullName>
    </submittedName>
</protein>
<evidence type="ECO:0000259" key="2">
    <source>
        <dbReference type="Pfam" id="PF00561"/>
    </source>
</evidence>
<feature type="domain" description="AB hydrolase-1" evidence="2">
    <location>
        <begin position="27"/>
        <end position="246"/>
    </location>
</feature>
<accession>A0ABV6QG61</accession>
<dbReference type="InterPro" id="IPR029058">
    <property type="entry name" value="AB_hydrolase_fold"/>
</dbReference>
<evidence type="ECO:0000313" key="4">
    <source>
        <dbReference type="Proteomes" id="UP001589890"/>
    </source>
</evidence>
<dbReference type="Pfam" id="PF00561">
    <property type="entry name" value="Abhydrolase_1"/>
    <property type="match status" value="1"/>
</dbReference>
<dbReference type="GO" id="GO:0016787">
    <property type="term" value="F:hydrolase activity"/>
    <property type="evidence" value="ECO:0007669"/>
    <property type="project" value="UniProtKB-KW"/>
</dbReference>
<dbReference type="RefSeq" id="WP_380044331.1">
    <property type="nucleotide sequence ID" value="NZ_JBHLTC010000006.1"/>
</dbReference>
<dbReference type="PANTHER" id="PTHR43798">
    <property type="entry name" value="MONOACYLGLYCEROL LIPASE"/>
    <property type="match status" value="1"/>
</dbReference>
<sequence length="265" mass="28836">MPASSLAIAPDGTRIACQLQGADGNQPPLLLLAGQSNNHHWWDPVRDDFGRRTITLDYRGTGASDKPDEPYSTPGFAADVVAVLDHLGLDQVDVYGTSMGGRVAQWLAVLYGDRVRGLVLGCTSPGKTHGYERSQEIRRTLAHPDQAVRDEVLADLMYTPQWRRQNPGPYPVLGDTTMPAYAKGRHLVASNSHEAWAELPSIKAPTLILHGTDDVFSPAANANLLAERIPSARAELIEGARHAYFHEFRSVASPLVTNFLAGLQL</sequence>
<name>A0ABV6QG61_9ACTN</name>
<dbReference type="Gene3D" id="3.40.50.1820">
    <property type="entry name" value="alpha/beta hydrolase"/>
    <property type="match status" value="1"/>
</dbReference>
<dbReference type="EMBL" id="JBHLTC010000006">
    <property type="protein sequence ID" value="MFC0623629.1"/>
    <property type="molecule type" value="Genomic_DNA"/>
</dbReference>
<dbReference type="PANTHER" id="PTHR43798:SF31">
    <property type="entry name" value="AB HYDROLASE SUPERFAMILY PROTEIN YCLE"/>
    <property type="match status" value="1"/>
</dbReference>
<dbReference type="InterPro" id="IPR000073">
    <property type="entry name" value="AB_hydrolase_1"/>
</dbReference>
<comment type="caution">
    <text evidence="3">The sequence shown here is derived from an EMBL/GenBank/DDBJ whole genome shotgun (WGS) entry which is preliminary data.</text>
</comment>
<reference evidence="3 4" key="1">
    <citation type="submission" date="2024-09" db="EMBL/GenBank/DDBJ databases">
        <authorList>
            <person name="Sun Q."/>
            <person name="Mori K."/>
        </authorList>
    </citation>
    <scope>NUCLEOTIDE SEQUENCE [LARGE SCALE GENOMIC DNA]</scope>
    <source>
        <strain evidence="3 4">CGMCC 1.15906</strain>
    </source>
</reference>
<dbReference type="PRINTS" id="PR00111">
    <property type="entry name" value="ABHYDROLASE"/>
</dbReference>
<keyword evidence="1 3" id="KW-0378">Hydrolase</keyword>
<dbReference type="Proteomes" id="UP001589890">
    <property type="component" value="Unassembled WGS sequence"/>
</dbReference>
<evidence type="ECO:0000313" key="3">
    <source>
        <dbReference type="EMBL" id="MFC0623629.1"/>
    </source>
</evidence>
<organism evidence="3 4">
    <name type="scientific">Kribbella deserti</name>
    <dbReference type="NCBI Taxonomy" id="1926257"/>
    <lineage>
        <taxon>Bacteria</taxon>
        <taxon>Bacillati</taxon>
        <taxon>Actinomycetota</taxon>
        <taxon>Actinomycetes</taxon>
        <taxon>Propionibacteriales</taxon>
        <taxon>Kribbellaceae</taxon>
        <taxon>Kribbella</taxon>
    </lineage>
</organism>
<dbReference type="InterPro" id="IPR050266">
    <property type="entry name" value="AB_hydrolase_sf"/>
</dbReference>
<dbReference type="SUPFAM" id="SSF53474">
    <property type="entry name" value="alpha/beta-Hydrolases"/>
    <property type="match status" value="1"/>
</dbReference>
<keyword evidence="4" id="KW-1185">Reference proteome</keyword>